<evidence type="ECO:0000313" key="1">
    <source>
        <dbReference type="EMBL" id="DAD81467.1"/>
    </source>
</evidence>
<protein>
    <submittedName>
        <fullName evidence="1">Uncharacterized protein</fullName>
    </submittedName>
</protein>
<name>A0A8S5MHS5_9CAUD</name>
<reference evidence="1" key="1">
    <citation type="journal article" date="2021" name="Proc. Natl. Acad. Sci. U.S.A.">
        <title>A Catalog of Tens of Thousands of Viruses from Human Metagenomes Reveals Hidden Associations with Chronic Diseases.</title>
        <authorList>
            <person name="Tisza M.J."/>
            <person name="Buck C.B."/>
        </authorList>
    </citation>
    <scope>NUCLEOTIDE SEQUENCE</scope>
    <source>
        <strain evidence="1">Ct1h53</strain>
    </source>
</reference>
<proteinExistence type="predicted"/>
<dbReference type="EMBL" id="BK014902">
    <property type="protein sequence ID" value="DAD81467.1"/>
    <property type="molecule type" value="Genomic_DNA"/>
</dbReference>
<organism evidence="1">
    <name type="scientific">Podoviridae sp. ct1h53</name>
    <dbReference type="NCBI Taxonomy" id="2826536"/>
    <lineage>
        <taxon>Viruses</taxon>
        <taxon>Duplodnaviria</taxon>
        <taxon>Heunggongvirae</taxon>
        <taxon>Uroviricota</taxon>
        <taxon>Caudoviricetes</taxon>
    </lineage>
</organism>
<accession>A0A8S5MHS5</accession>
<sequence>MENKEDYVGYEDQELCNRYYKEAEAMRQKQDWPRLRAVSAPAKGTPSPGWGQLGRGNDVRVKYVSINSGLGGDRL</sequence>